<dbReference type="EMBL" id="JBHRUH010000006">
    <property type="protein sequence ID" value="MFC3291174.1"/>
    <property type="molecule type" value="Genomic_DNA"/>
</dbReference>
<feature type="transmembrane region" description="Helical" evidence="1">
    <location>
        <begin position="35"/>
        <end position="54"/>
    </location>
</feature>
<keyword evidence="3" id="KW-1185">Reference proteome</keyword>
<feature type="transmembrane region" description="Helical" evidence="1">
    <location>
        <begin position="74"/>
        <end position="90"/>
    </location>
</feature>
<feature type="transmembrane region" description="Helical" evidence="1">
    <location>
        <begin position="194"/>
        <end position="211"/>
    </location>
</feature>
<evidence type="ECO:0000313" key="3">
    <source>
        <dbReference type="Proteomes" id="UP001595640"/>
    </source>
</evidence>
<keyword evidence="1" id="KW-1133">Transmembrane helix</keyword>
<organism evidence="2 3">
    <name type="scientific">Modicisalibacter luteus</name>
    <dbReference type="NCBI Taxonomy" id="453962"/>
    <lineage>
        <taxon>Bacteria</taxon>
        <taxon>Pseudomonadati</taxon>
        <taxon>Pseudomonadota</taxon>
        <taxon>Gammaproteobacteria</taxon>
        <taxon>Oceanospirillales</taxon>
        <taxon>Halomonadaceae</taxon>
        <taxon>Modicisalibacter</taxon>
    </lineage>
</organism>
<sequence length="240" mass="27086">MYLFMLIQLVLISGLAAIHLLAGKLRYLNDIPRSSWLSFAGGISVAYVFIHIFPELEEAQRTLGEQGIVSFVEHHAYLVALAGLSVFYGLERLVKQDQRTSARQRRPGKGMFWLHIGSFTLYNALIGYLLVYREGESHELLFYFLAMAFHFLVNDHGLYQHHRESYLHRGRWVLASAVVIGWLVGLNVQVSEAATSTLFAFLAGGVVLNVLKEELPEERLSRFWPFAVGAVTYSALLLIG</sequence>
<evidence type="ECO:0000256" key="1">
    <source>
        <dbReference type="SAM" id="Phobius"/>
    </source>
</evidence>
<keyword evidence="1" id="KW-0472">Membrane</keyword>
<feature type="transmembrane region" description="Helical" evidence="1">
    <location>
        <begin position="223"/>
        <end position="239"/>
    </location>
</feature>
<proteinExistence type="predicted"/>
<keyword evidence="1" id="KW-0812">Transmembrane</keyword>
<feature type="transmembrane region" description="Helical" evidence="1">
    <location>
        <begin position="171"/>
        <end position="188"/>
    </location>
</feature>
<name>A0ABV7LZV7_9GAMM</name>
<dbReference type="RefSeq" id="WP_229804321.1">
    <property type="nucleotide sequence ID" value="NZ_BMXD01000011.1"/>
</dbReference>
<reference evidence="3" key="1">
    <citation type="journal article" date="2019" name="Int. J. Syst. Evol. Microbiol.">
        <title>The Global Catalogue of Microorganisms (GCM) 10K type strain sequencing project: providing services to taxonomists for standard genome sequencing and annotation.</title>
        <authorList>
            <consortium name="The Broad Institute Genomics Platform"/>
            <consortium name="The Broad Institute Genome Sequencing Center for Infectious Disease"/>
            <person name="Wu L."/>
            <person name="Ma J."/>
        </authorList>
    </citation>
    <scope>NUCLEOTIDE SEQUENCE [LARGE SCALE GENOMIC DNA]</scope>
    <source>
        <strain evidence="3">KCTC 12847</strain>
    </source>
</reference>
<dbReference type="Proteomes" id="UP001595640">
    <property type="component" value="Unassembled WGS sequence"/>
</dbReference>
<accession>A0ABV7LZV7</accession>
<protein>
    <submittedName>
        <fullName evidence="2">ZIP family metal transporter</fullName>
    </submittedName>
</protein>
<evidence type="ECO:0000313" key="2">
    <source>
        <dbReference type="EMBL" id="MFC3291174.1"/>
    </source>
</evidence>
<feature type="transmembrane region" description="Helical" evidence="1">
    <location>
        <begin position="141"/>
        <end position="159"/>
    </location>
</feature>
<gene>
    <name evidence="2" type="ORF">ACFOEI_03690</name>
</gene>
<comment type="caution">
    <text evidence="2">The sequence shown here is derived from an EMBL/GenBank/DDBJ whole genome shotgun (WGS) entry which is preliminary data.</text>
</comment>
<feature type="transmembrane region" description="Helical" evidence="1">
    <location>
        <begin position="111"/>
        <end position="129"/>
    </location>
</feature>
<feature type="transmembrane region" description="Helical" evidence="1">
    <location>
        <begin position="6"/>
        <end position="23"/>
    </location>
</feature>